<gene>
    <name evidence="4" type="ORF">PBOR_19065</name>
</gene>
<dbReference type="KEGG" id="pbd:PBOR_19065"/>
<sequence length="316" mass="36445">MNKTERLLAIVMELQRSKLQTADELAEVLGVSVRTIYRDMMALSEAGVPIIGETGLGYSLMEGYFLPPISFTVDEAVSLLLGTEFIEKRFDPTFRKSARSSRRKIEAILSRPIREETDRIQGSIRLLQKDEMVLMMREKVNLGIIREAMTEDKKLRFTYHKRVAEADGNRVTVRTVSPYGLAHDEQNGWLLLASCDLREDIRHFRVSRMSDLTVTEDTFQTPDNFDLQAYRPKDTRSTQVCAIFNPEIADKVEEANSYYMETAESKEDGYHVTFRVREPEELLSWILGWGADVVVTEPESFINRVREEIGKMKEHY</sequence>
<dbReference type="RefSeq" id="WP_042214076.1">
    <property type="nucleotide sequence ID" value="NZ_CP009285.1"/>
</dbReference>
<dbReference type="EMBL" id="CP009285">
    <property type="protein sequence ID" value="AIQ58800.1"/>
    <property type="molecule type" value="Genomic_DNA"/>
</dbReference>
<dbReference type="Pfam" id="PF08279">
    <property type="entry name" value="HTH_11"/>
    <property type="match status" value="1"/>
</dbReference>
<dbReference type="PROSITE" id="PS51000">
    <property type="entry name" value="HTH_DEOR_2"/>
    <property type="match status" value="1"/>
</dbReference>
<dbReference type="InterPro" id="IPR057727">
    <property type="entry name" value="WCX_dom"/>
</dbReference>
<dbReference type="GO" id="GO:0003700">
    <property type="term" value="F:DNA-binding transcription factor activity"/>
    <property type="evidence" value="ECO:0007669"/>
    <property type="project" value="InterPro"/>
</dbReference>
<dbReference type="InterPro" id="IPR026881">
    <property type="entry name" value="WYL_dom"/>
</dbReference>
<evidence type="ECO:0000313" key="4">
    <source>
        <dbReference type="EMBL" id="AIQ58800.1"/>
    </source>
</evidence>
<dbReference type="OrthoDB" id="9815009at2"/>
<evidence type="ECO:0000256" key="1">
    <source>
        <dbReference type="ARBA" id="ARBA00023015"/>
    </source>
</evidence>
<reference evidence="4" key="1">
    <citation type="submission" date="2014-08" db="EMBL/GenBank/DDBJ databases">
        <title>Comparative genomics of the Paenibacillus odorifer group.</title>
        <authorList>
            <person name="den Bakker H.C."/>
            <person name="Tsai Y.-C.Y.-C."/>
            <person name="Martin N."/>
            <person name="Korlach J."/>
            <person name="Wiedmann M."/>
        </authorList>
    </citation>
    <scope>NUCLEOTIDE SEQUENCE [LARGE SCALE GENOMIC DNA]</scope>
    <source>
        <strain evidence="4">DSM 13188</strain>
    </source>
</reference>
<name>A0A089LFC8_PAEBO</name>
<dbReference type="PANTHER" id="PTHR34580:SF1">
    <property type="entry name" value="PROTEIN PAFC"/>
    <property type="match status" value="1"/>
</dbReference>
<dbReference type="InterPro" id="IPR051534">
    <property type="entry name" value="CBASS_pafABC_assoc_protein"/>
</dbReference>
<proteinExistence type="predicted"/>
<dbReference type="Proteomes" id="UP000029518">
    <property type="component" value="Chromosome"/>
</dbReference>
<accession>A0A089LFC8</accession>
<evidence type="ECO:0000313" key="5">
    <source>
        <dbReference type="Proteomes" id="UP000029518"/>
    </source>
</evidence>
<dbReference type="PROSITE" id="PS52050">
    <property type="entry name" value="WYL"/>
    <property type="match status" value="1"/>
</dbReference>
<feature type="domain" description="HTH deoR-type" evidence="3">
    <location>
        <begin position="3"/>
        <end position="58"/>
    </location>
</feature>
<dbReference type="Pfam" id="PF25583">
    <property type="entry name" value="WCX"/>
    <property type="match status" value="1"/>
</dbReference>
<dbReference type="Pfam" id="PF13280">
    <property type="entry name" value="WYL"/>
    <property type="match status" value="1"/>
</dbReference>
<keyword evidence="2" id="KW-0804">Transcription</keyword>
<evidence type="ECO:0000259" key="3">
    <source>
        <dbReference type="PROSITE" id="PS51000"/>
    </source>
</evidence>
<evidence type="ECO:0000256" key="2">
    <source>
        <dbReference type="ARBA" id="ARBA00023163"/>
    </source>
</evidence>
<dbReference type="InterPro" id="IPR036390">
    <property type="entry name" value="WH_DNA-bd_sf"/>
</dbReference>
<dbReference type="Gene3D" id="1.10.10.10">
    <property type="entry name" value="Winged helix-like DNA-binding domain superfamily/Winged helix DNA-binding domain"/>
    <property type="match status" value="1"/>
</dbReference>
<keyword evidence="1" id="KW-0805">Transcription regulation</keyword>
<dbReference type="InterPro" id="IPR013196">
    <property type="entry name" value="HTH_11"/>
</dbReference>
<dbReference type="HOGENOM" id="CLU_041141_4_4_9"/>
<dbReference type="AlphaFoldDB" id="A0A089LFC8"/>
<dbReference type="InterPro" id="IPR028349">
    <property type="entry name" value="PafC-like"/>
</dbReference>
<dbReference type="PANTHER" id="PTHR34580">
    <property type="match status" value="1"/>
</dbReference>
<dbReference type="InterPro" id="IPR036388">
    <property type="entry name" value="WH-like_DNA-bd_sf"/>
</dbReference>
<dbReference type="PIRSF" id="PIRSF016838">
    <property type="entry name" value="PafC"/>
    <property type="match status" value="1"/>
</dbReference>
<protein>
    <submittedName>
        <fullName evidence="4">Transcriptional regulator</fullName>
    </submittedName>
</protein>
<keyword evidence="5" id="KW-1185">Reference proteome</keyword>
<dbReference type="SUPFAM" id="SSF46785">
    <property type="entry name" value="Winged helix' DNA-binding domain"/>
    <property type="match status" value="1"/>
</dbReference>
<organism evidence="4 5">
    <name type="scientific">Paenibacillus borealis</name>
    <dbReference type="NCBI Taxonomy" id="160799"/>
    <lineage>
        <taxon>Bacteria</taxon>
        <taxon>Bacillati</taxon>
        <taxon>Bacillota</taxon>
        <taxon>Bacilli</taxon>
        <taxon>Bacillales</taxon>
        <taxon>Paenibacillaceae</taxon>
        <taxon>Paenibacillus</taxon>
    </lineage>
</organism>
<dbReference type="InterPro" id="IPR001034">
    <property type="entry name" value="DeoR_HTH"/>
</dbReference>